<evidence type="ECO:0000259" key="1">
    <source>
        <dbReference type="Pfam" id="PF02463"/>
    </source>
</evidence>
<comment type="caution">
    <text evidence="2">The sequence shown here is derived from an EMBL/GenBank/DDBJ whole genome shotgun (WGS) entry which is preliminary data.</text>
</comment>
<name>A0A2J7ZVL8_9CHLO</name>
<dbReference type="InterPro" id="IPR003395">
    <property type="entry name" value="RecF/RecN/SMC_N"/>
</dbReference>
<dbReference type="Pfam" id="PF02463">
    <property type="entry name" value="SMC_N"/>
    <property type="match status" value="1"/>
</dbReference>
<dbReference type="GO" id="GO:0051276">
    <property type="term" value="P:chromosome organization"/>
    <property type="evidence" value="ECO:0007669"/>
    <property type="project" value="UniProtKB-ARBA"/>
</dbReference>
<reference evidence="2 3" key="1">
    <citation type="journal article" date="2017" name="Mol. Biol. Evol.">
        <title>The 4-celled Tetrabaena socialis nuclear genome reveals the essential components for genetic control of cell number at the origin of multicellularity in the volvocine lineage.</title>
        <authorList>
            <person name="Featherston J."/>
            <person name="Arakaki Y."/>
            <person name="Hanschen E.R."/>
            <person name="Ferris P.J."/>
            <person name="Michod R.E."/>
            <person name="Olson B.J.S.C."/>
            <person name="Nozaki H."/>
            <person name="Durand P.M."/>
        </authorList>
    </citation>
    <scope>NUCLEOTIDE SEQUENCE [LARGE SCALE GENOMIC DNA]</scope>
    <source>
        <strain evidence="2 3">NIES-571</strain>
    </source>
</reference>
<dbReference type="InterPro" id="IPR027417">
    <property type="entry name" value="P-loop_NTPase"/>
</dbReference>
<organism evidence="2 3">
    <name type="scientific">Tetrabaena socialis</name>
    <dbReference type="NCBI Taxonomy" id="47790"/>
    <lineage>
        <taxon>Eukaryota</taxon>
        <taxon>Viridiplantae</taxon>
        <taxon>Chlorophyta</taxon>
        <taxon>core chlorophytes</taxon>
        <taxon>Chlorophyceae</taxon>
        <taxon>CS clade</taxon>
        <taxon>Chlamydomonadales</taxon>
        <taxon>Tetrabaenaceae</taxon>
        <taxon>Tetrabaena</taxon>
    </lineage>
</organism>
<accession>A0A2J7ZVL8</accession>
<dbReference type="AlphaFoldDB" id="A0A2J7ZVL8"/>
<dbReference type="EMBL" id="PGGS01000402">
    <property type="protein sequence ID" value="PNH04305.1"/>
    <property type="molecule type" value="Genomic_DNA"/>
</dbReference>
<dbReference type="Proteomes" id="UP000236333">
    <property type="component" value="Unassembled WGS sequence"/>
</dbReference>
<gene>
    <name evidence="2" type="ORF">TSOC_009538</name>
</gene>
<dbReference type="OrthoDB" id="552568at2759"/>
<feature type="domain" description="RecF/RecN/SMC N-terminal" evidence="1">
    <location>
        <begin position="13"/>
        <end position="81"/>
    </location>
</feature>
<keyword evidence="3" id="KW-1185">Reference proteome</keyword>
<dbReference type="SUPFAM" id="SSF52540">
    <property type="entry name" value="P-loop containing nucleoside triphosphate hydrolases"/>
    <property type="match status" value="1"/>
</dbReference>
<dbReference type="Gene3D" id="3.40.50.300">
    <property type="entry name" value="P-loop containing nucleotide triphosphate hydrolases"/>
    <property type="match status" value="1"/>
</dbReference>
<sequence length="106" mass="10897">MLPALPPPPGHWYLASVRVRGFKSFGPWADAPLCSPHLVGVVGPNGSGKSNLLEAVLFAAGCSAGALRARALRELAHSDSADSLPSLPSLSSSPLPLTVDWVESAA</sequence>
<evidence type="ECO:0000313" key="2">
    <source>
        <dbReference type="EMBL" id="PNH04305.1"/>
    </source>
</evidence>
<proteinExistence type="predicted"/>
<protein>
    <submittedName>
        <fullName evidence="2">Chromosome partition protein Smc</fullName>
    </submittedName>
</protein>
<evidence type="ECO:0000313" key="3">
    <source>
        <dbReference type="Proteomes" id="UP000236333"/>
    </source>
</evidence>